<dbReference type="InterPro" id="IPR000477">
    <property type="entry name" value="RT_dom"/>
</dbReference>
<dbReference type="OrthoDB" id="10034600at2759"/>
<dbReference type="Pfam" id="PF00078">
    <property type="entry name" value="RVT_1"/>
    <property type="match status" value="1"/>
</dbReference>
<dbReference type="Proteomes" id="UP000024635">
    <property type="component" value="Unassembled WGS sequence"/>
</dbReference>
<gene>
    <name evidence="2" type="primary">Acey_s0026.g1298</name>
    <name evidence="2" type="ORF">Y032_0026g1298</name>
</gene>
<keyword evidence="3" id="KW-1185">Reference proteome</keyword>
<evidence type="ECO:0000313" key="3">
    <source>
        <dbReference type="Proteomes" id="UP000024635"/>
    </source>
</evidence>
<evidence type="ECO:0000259" key="1">
    <source>
        <dbReference type="PROSITE" id="PS50878"/>
    </source>
</evidence>
<reference evidence="3" key="1">
    <citation type="journal article" date="2015" name="Nat. Genet.">
        <title>The genome and transcriptome of the zoonotic hookworm Ancylostoma ceylanicum identify infection-specific gene families.</title>
        <authorList>
            <person name="Schwarz E.M."/>
            <person name="Hu Y."/>
            <person name="Antoshechkin I."/>
            <person name="Miller M.M."/>
            <person name="Sternberg P.W."/>
            <person name="Aroian R.V."/>
        </authorList>
    </citation>
    <scope>NUCLEOTIDE SEQUENCE</scope>
    <source>
        <strain evidence="3">HY135</strain>
    </source>
</reference>
<dbReference type="EMBL" id="JARK01001362">
    <property type="protein sequence ID" value="EYC18662.1"/>
    <property type="molecule type" value="Genomic_DNA"/>
</dbReference>
<organism evidence="2 3">
    <name type="scientific">Ancylostoma ceylanicum</name>
    <dbReference type="NCBI Taxonomy" id="53326"/>
    <lineage>
        <taxon>Eukaryota</taxon>
        <taxon>Metazoa</taxon>
        <taxon>Ecdysozoa</taxon>
        <taxon>Nematoda</taxon>
        <taxon>Chromadorea</taxon>
        <taxon>Rhabditida</taxon>
        <taxon>Rhabditina</taxon>
        <taxon>Rhabditomorpha</taxon>
        <taxon>Strongyloidea</taxon>
        <taxon>Ancylostomatidae</taxon>
        <taxon>Ancylostomatinae</taxon>
        <taxon>Ancylostoma</taxon>
    </lineage>
</organism>
<feature type="domain" description="Reverse transcriptase" evidence="1">
    <location>
        <begin position="360"/>
        <end position="639"/>
    </location>
</feature>
<evidence type="ECO:0000313" key="2">
    <source>
        <dbReference type="EMBL" id="EYC18662.1"/>
    </source>
</evidence>
<dbReference type="PANTHER" id="PTHR21301:SF10">
    <property type="entry name" value="REVERSE TRANSCRIPTASE DOMAIN-CONTAINING PROTEIN"/>
    <property type="match status" value="1"/>
</dbReference>
<dbReference type="InterPro" id="IPR043502">
    <property type="entry name" value="DNA/RNA_pol_sf"/>
</dbReference>
<dbReference type="PROSITE" id="PS50878">
    <property type="entry name" value="RT_POL"/>
    <property type="match status" value="1"/>
</dbReference>
<protein>
    <recommendedName>
        <fullName evidence="1">Reverse transcriptase domain-containing protein</fullName>
    </recommendedName>
</protein>
<name>A0A016UV37_9BILA</name>
<comment type="caution">
    <text evidence="2">The sequence shown here is derived from an EMBL/GenBank/DDBJ whole genome shotgun (WGS) entry which is preliminary data.</text>
</comment>
<dbReference type="AlphaFoldDB" id="A0A016UV37"/>
<dbReference type="InterPro" id="IPR058912">
    <property type="entry name" value="HTH_animal"/>
</dbReference>
<accession>A0A016UV37</accession>
<dbReference type="STRING" id="53326.A0A016UV37"/>
<dbReference type="PANTHER" id="PTHR21301">
    <property type="entry name" value="REVERSE TRANSCRIPTASE"/>
    <property type="match status" value="1"/>
</dbReference>
<proteinExistence type="predicted"/>
<sequence>MPRFTERRTWKLLQNVPAKYFRLVREALSLRQKIVSARQATHFLRRCLQHRLVPNFIGKKRLYETCGLPRDSQQTREIELHILRTAMKTKQDQMYTMLKKCVSKELYCERFLPSHLWRSITSESKSICDSIRANVKSKLQEKFNRLLDQKRPRTTIVPVTATSCEVHHLQAKEVSGAIPCSSRVTVIGGITLSCDAHSVLSLGPSFSPTQSICPRVVRKIVGSLQYAHDRLRYQAKLESHQLAQPPNRNTRLPALPFPSMFFKPQEPNSHVDSAFRLFTTSVFATINQFLHKRPTQNLTPAQIRGLKEIRDLTSSGAIKISISDKGGEFVVMPKELERKITRLHLQDETLYALSSEKEFRKQYRRLNRVWVETAQSVGIPKATIARLKCDHPVCPVLYVLIKTHKLSPDDVQVTDPSVFKIRPIVSNIGGPTDRVSWLLNIILAQVLHYVPAHLSSTNAFLDQLRHAQFGENDVMESFDVTSLYTNVSTSAAMEAVFELLSDKLDALNLYGFSIAQIMTLVKECLSCSVFRWSGQYFKQTRGLAMGQRLAPTLAIAFMAKVENPVLERRPTLYCRYIDDCFIVCPTQAEMDACFDLLNNRSEHIKFTREKPRENWLAFLNIQVCLTNGDYRTRWYRKPSSKNILIHYLSAHPVKTKRSVIANMIHTARTVSSDNSLKADSADMAFQIAQSNGYPLKNLPRPRCGRTRVNPAGLEGDKKVPFCLPFISDQFSKAIRACVRRSGLEDSLRVVEIPPTSLKQRLVSNRAYDRSCNTKNCIICPGGRPGDCATSGVIYLITCKLCGEEYIGETGRPLGVRIQEHLDGLQKSKLTTPLGTHRRQRHDDGEFGVDISILAREVEISARKTLEAFWIFAKSPKMNRKDECIAITNELAPFAGLCGF</sequence>
<dbReference type="Pfam" id="PF26215">
    <property type="entry name" value="HTH_animal"/>
    <property type="match status" value="1"/>
</dbReference>
<dbReference type="SUPFAM" id="SSF56672">
    <property type="entry name" value="DNA/RNA polymerases"/>
    <property type="match status" value="1"/>
</dbReference>